<dbReference type="SUPFAM" id="SSF57440">
    <property type="entry name" value="Kringle-like"/>
    <property type="match status" value="1"/>
</dbReference>
<reference evidence="13" key="3">
    <citation type="submission" date="2025-08" db="UniProtKB">
        <authorList>
            <consortium name="Ensembl"/>
        </authorList>
    </citation>
    <scope>IDENTIFICATION</scope>
</reference>
<keyword evidence="9" id="KW-0732">Signal</keyword>
<dbReference type="SMART" id="SM00408">
    <property type="entry name" value="IGc2"/>
    <property type="match status" value="1"/>
</dbReference>
<keyword evidence="4" id="KW-0547">Nucleotide-binding</keyword>
<dbReference type="PROSITE" id="PS50070">
    <property type="entry name" value="KRINGLE_2"/>
    <property type="match status" value="1"/>
</dbReference>
<dbReference type="InterPro" id="IPR013783">
    <property type="entry name" value="Ig-like_fold"/>
</dbReference>
<dbReference type="InterPro" id="IPR003598">
    <property type="entry name" value="Ig_sub2"/>
</dbReference>
<dbReference type="SUPFAM" id="SSF48726">
    <property type="entry name" value="Immunoglobulin"/>
    <property type="match status" value="1"/>
</dbReference>
<sequence>MFRHTGYVMSIPLWICVLATVVECTDDGSSFRDQFLGLPGLLHAASTDPISNGVAEETEVDTSDDEMESSLRIASRMRSLNAVSGDNVNFKCKVASASQTNLTFTWYKEDLLIDPAYDERVNIVKRKWGSRMRIKEVFTSDSGLYRCEASDGISRVQTSAHLKVSFRKPPPPGKNEKPKIDYFAGKCEKYTGVACAEFLNGVDIYVEAFVPQSLMESQITTALTQISDTRHVSEKCQKFAVPAFCYFVFRPCHHNATGDLVKGDGLCQEDCNTLKHDICHEEYVQRAQHPFMKQLFDTAKCSILKSSQSSECTSVGLPQASEDDCYNDDGSEYTGRTNIAETGELCKSWPAHMTDKKFVGGNNFCRNPGHGMSQPWCFVDEQRTEKKVCKISKCSSTNILFIALPCGCALIVIVAISLYCICCRRKPSNQSTPSQSKVPLLSNQV</sequence>
<evidence type="ECO:0000256" key="2">
    <source>
        <dbReference type="ARBA" id="ARBA00022553"/>
    </source>
</evidence>
<dbReference type="InterPro" id="IPR020067">
    <property type="entry name" value="Frizzled_dom"/>
</dbReference>
<evidence type="ECO:0000256" key="6">
    <source>
        <dbReference type="ARBA" id="ARBA00023157"/>
    </source>
</evidence>
<dbReference type="Pfam" id="PF00051">
    <property type="entry name" value="Kringle"/>
    <property type="match status" value="1"/>
</dbReference>
<dbReference type="GO" id="GO:0004888">
    <property type="term" value="F:transmembrane signaling receptor activity"/>
    <property type="evidence" value="ECO:0000318"/>
    <property type="project" value="GO_Central"/>
</dbReference>
<evidence type="ECO:0000313" key="13">
    <source>
        <dbReference type="Ensembl" id="ENSCINP00000007007.3"/>
    </source>
</evidence>
<keyword evidence="8" id="KW-0812">Transmembrane</keyword>
<dbReference type="GO" id="GO:0007166">
    <property type="term" value="P:cell surface receptor signaling pathway"/>
    <property type="evidence" value="ECO:0000318"/>
    <property type="project" value="GO_Central"/>
</dbReference>
<dbReference type="GO" id="GO:0009897">
    <property type="term" value="C:external side of plasma membrane"/>
    <property type="evidence" value="ECO:0000318"/>
    <property type="project" value="GO_Central"/>
</dbReference>
<dbReference type="PANTHER" id="PTHR24261:SF7">
    <property type="entry name" value="KRINGLE DOMAIN-CONTAINING PROTEIN"/>
    <property type="match status" value="1"/>
</dbReference>
<evidence type="ECO:0000256" key="5">
    <source>
        <dbReference type="ARBA" id="ARBA00022840"/>
    </source>
</evidence>
<evidence type="ECO:0000256" key="9">
    <source>
        <dbReference type="SAM" id="SignalP"/>
    </source>
</evidence>
<dbReference type="GO" id="GO:0005524">
    <property type="term" value="F:ATP binding"/>
    <property type="evidence" value="ECO:0007669"/>
    <property type="project" value="UniProtKB-KW"/>
</dbReference>
<dbReference type="PRINTS" id="PR00018">
    <property type="entry name" value="KRINGLE"/>
</dbReference>
<feature type="domain" description="FZ" evidence="10">
    <location>
        <begin position="182"/>
        <end position="315"/>
    </location>
</feature>
<dbReference type="InterPro" id="IPR000001">
    <property type="entry name" value="Kringle"/>
</dbReference>
<dbReference type="InterPro" id="IPR036179">
    <property type="entry name" value="Ig-like_dom_sf"/>
</dbReference>
<reference evidence="14" key="1">
    <citation type="journal article" date="2002" name="Science">
        <title>The draft genome of Ciona intestinalis: insights into chordate and vertebrate origins.</title>
        <authorList>
            <person name="Dehal P."/>
            <person name="Satou Y."/>
            <person name="Campbell R.K."/>
            <person name="Chapman J."/>
            <person name="Degnan B."/>
            <person name="De Tomaso A."/>
            <person name="Davidson B."/>
            <person name="Di Gregorio A."/>
            <person name="Gelpke M."/>
            <person name="Goodstein D.M."/>
            <person name="Harafuji N."/>
            <person name="Hastings K.E."/>
            <person name="Ho I."/>
            <person name="Hotta K."/>
            <person name="Huang W."/>
            <person name="Kawashima T."/>
            <person name="Lemaire P."/>
            <person name="Martinez D."/>
            <person name="Meinertzhagen I.A."/>
            <person name="Necula S."/>
            <person name="Nonaka M."/>
            <person name="Putnam N."/>
            <person name="Rash S."/>
            <person name="Saiga H."/>
            <person name="Satake M."/>
            <person name="Terry A."/>
            <person name="Yamada L."/>
            <person name="Wang H.G."/>
            <person name="Awazu S."/>
            <person name="Azumi K."/>
            <person name="Boore J."/>
            <person name="Branno M."/>
            <person name="Chin-Bow S."/>
            <person name="DeSantis R."/>
            <person name="Doyle S."/>
            <person name="Francino P."/>
            <person name="Keys D.N."/>
            <person name="Haga S."/>
            <person name="Hayashi H."/>
            <person name="Hino K."/>
            <person name="Imai K.S."/>
            <person name="Inaba K."/>
            <person name="Kano S."/>
            <person name="Kobayashi K."/>
            <person name="Kobayashi M."/>
            <person name="Lee B.I."/>
            <person name="Makabe K.W."/>
            <person name="Manohar C."/>
            <person name="Matassi G."/>
            <person name="Medina M."/>
            <person name="Mochizuki Y."/>
            <person name="Mount S."/>
            <person name="Morishita T."/>
            <person name="Miura S."/>
            <person name="Nakayama A."/>
            <person name="Nishizaka S."/>
            <person name="Nomoto H."/>
            <person name="Ohta F."/>
            <person name="Oishi K."/>
            <person name="Rigoutsos I."/>
            <person name="Sano M."/>
            <person name="Sasaki A."/>
            <person name="Sasakura Y."/>
            <person name="Shoguchi E."/>
            <person name="Shin-i T."/>
            <person name="Spagnuolo A."/>
            <person name="Stainier D."/>
            <person name="Suzuki M.M."/>
            <person name="Tassy O."/>
            <person name="Takatori N."/>
            <person name="Tokuoka M."/>
            <person name="Yagi K."/>
            <person name="Yoshizaki F."/>
            <person name="Wada S."/>
            <person name="Zhang C."/>
            <person name="Hyatt P.D."/>
            <person name="Larimer F."/>
            <person name="Detter C."/>
            <person name="Doggett N."/>
            <person name="Glavina T."/>
            <person name="Hawkins T."/>
            <person name="Richardson P."/>
            <person name="Lucas S."/>
            <person name="Kohara Y."/>
            <person name="Levine M."/>
            <person name="Satoh N."/>
            <person name="Rokhsar D.S."/>
        </authorList>
    </citation>
    <scope>NUCLEOTIDE SEQUENCE [LARGE SCALE GENOMIC DNA]</scope>
</reference>
<dbReference type="Gene3D" id="2.60.40.10">
    <property type="entry name" value="Immunoglobulins"/>
    <property type="match status" value="1"/>
</dbReference>
<dbReference type="GeneTree" id="ENSGT00940000166767"/>
<comment type="subcellular location">
    <subcellularLocation>
        <location evidence="1">Membrane</location>
        <topology evidence="1">Single-pass type I membrane protein</topology>
    </subcellularLocation>
</comment>
<evidence type="ECO:0000256" key="8">
    <source>
        <dbReference type="SAM" id="Phobius"/>
    </source>
</evidence>
<dbReference type="InParanoid" id="F6XLJ0"/>
<evidence type="ECO:0000259" key="10">
    <source>
        <dbReference type="PROSITE" id="PS50038"/>
    </source>
</evidence>
<comment type="caution">
    <text evidence="7">Lacks conserved residue(s) required for the propagation of feature annotation.</text>
</comment>
<dbReference type="PROSITE" id="PS50835">
    <property type="entry name" value="IG_LIKE"/>
    <property type="match status" value="1"/>
</dbReference>
<evidence type="ECO:0000256" key="3">
    <source>
        <dbReference type="ARBA" id="ARBA00022572"/>
    </source>
</evidence>
<dbReference type="SMART" id="SM00130">
    <property type="entry name" value="KR"/>
    <property type="match status" value="1"/>
</dbReference>
<evidence type="ECO:0000256" key="4">
    <source>
        <dbReference type="ARBA" id="ARBA00022741"/>
    </source>
</evidence>
<dbReference type="SMART" id="SM00409">
    <property type="entry name" value="IG"/>
    <property type="match status" value="1"/>
</dbReference>
<keyword evidence="8" id="KW-1133">Transmembrane helix</keyword>
<reference evidence="13" key="4">
    <citation type="submission" date="2025-09" db="UniProtKB">
        <authorList>
            <consortium name="Ensembl"/>
        </authorList>
    </citation>
    <scope>IDENTIFICATION</scope>
</reference>
<evidence type="ECO:0000256" key="1">
    <source>
        <dbReference type="ARBA" id="ARBA00004479"/>
    </source>
</evidence>
<dbReference type="EMBL" id="EAAA01002664">
    <property type="status" value="NOT_ANNOTATED_CDS"/>
    <property type="molecule type" value="Genomic_DNA"/>
</dbReference>
<keyword evidence="5" id="KW-0067">ATP-binding</keyword>
<proteinExistence type="predicted"/>
<feature type="domain" description="Kringle" evidence="11">
    <location>
        <begin position="324"/>
        <end position="394"/>
    </location>
</feature>
<dbReference type="Gene3D" id="2.40.20.10">
    <property type="entry name" value="Plasminogen Kringle 4"/>
    <property type="match status" value="1"/>
</dbReference>
<feature type="domain" description="Ig-like" evidence="12">
    <location>
        <begin position="69"/>
        <end position="165"/>
    </location>
</feature>
<dbReference type="PROSITE" id="PS50038">
    <property type="entry name" value="FZ"/>
    <property type="match status" value="1"/>
</dbReference>
<dbReference type="CDD" id="cd07459">
    <property type="entry name" value="CRD_TK_ROR_like"/>
    <property type="match status" value="1"/>
</dbReference>
<dbReference type="STRING" id="7719.ENSCINP00000007007"/>
<dbReference type="InterPro" id="IPR041775">
    <property type="entry name" value="Ror-like_CRD"/>
</dbReference>
<dbReference type="PROSITE" id="PS00021">
    <property type="entry name" value="KRINGLE_1"/>
    <property type="match status" value="1"/>
</dbReference>
<dbReference type="PANTHER" id="PTHR24261">
    <property type="entry name" value="PLASMINOGEN-RELATED"/>
    <property type="match status" value="1"/>
</dbReference>
<reference evidence="13" key="2">
    <citation type="journal article" date="2008" name="Genome Biol.">
        <title>Improved genome assembly and evidence-based global gene model set for the chordate Ciona intestinalis: new insight into intron and operon populations.</title>
        <authorList>
            <person name="Satou Y."/>
            <person name="Mineta K."/>
            <person name="Ogasawara M."/>
            <person name="Sasakura Y."/>
            <person name="Shoguchi E."/>
            <person name="Ueno K."/>
            <person name="Yamada L."/>
            <person name="Matsumoto J."/>
            <person name="Wasserscheid J."/>
            <person name="Dewar K."/>
            <person name="Wiley G.B."/>
            <person name="Macmil S.L."/>
            <person name="Roe B.A."/>
            <person name="Zeller R.W."/>
            <person name="Hastings K.E."/>
            <person name="Lemaire P."/>
            <person name="Lindquist E."/>
            <person name="Endo T."/>
            <person name="Hotta K."/>
            <person name="Inaba K."/>
        </authorList>
    </citation>
    <scope>NUCLEOTIDE SEQUENCE [LARGE SCALE GENOMIC DNA]</scope>
    <source>
        <strain evidence="13">wild type</strain>
    </source>
</reference>
<dbReference type="HOGENOM" id="CLU_616160_0_0_1"/>
<dbReference type="InterPro" id="IPR013806">
    <property type="entry name" value="Kringle-like"/>
</dbReference>
<dbReference type="Ensembl" id="ENSCINT00000007007.3">
    <property type="protein sequence ID" value="ENSCINP00000007007.3"/>
    <property type="gene ID" value="ENSCING00000024813.1"/>
</dbReference>
<protein>
    <submittedName>
        <fullName evidence="13">Uncharacterized protein</fullName>
    </submittedName>
</protein>
<organism evidence="13 14">
    <name type="scientific">Ciona intestinalis</name>
    <name type="common">Transparent sea squirt</name>
    <name type="synonym">Ascidia intestinalis</name>
    <dbReference type="NCBI Taxonomy" id="7719"/>
    <lineage>
        <taxon>Eukaryota</taxon>
        <taxon>Metazoa</taxon>
        <taxon>Chordata</taxon>
        <taxon>Tunicata</taxon>
        <taxon>Ascidiacea</taxon>
        <taxon>Phlebobranchia</taxon>
        <taxon>Cionidae</taxon>
        <taxon>Ciona</taxon>
    </lineage>
</organism>
<dbReference type="InterPro" id="IPR003599">
    <property type="entry name" value="Ig_sub"/>
</dbReference>
<feature type="signal peptide" evidence="9">
    <location>
        <begin position="1"/>
        <end position="24"/>
    </location>
</feature>
<dbReference type="InterPro" id="IPR036790">
    <property type="entry name" value="Frizzled_dom_sf"/>
</dbReference>
<dbReference type="InterPro" id="IPR018056">
    <property type="entry name" value="Kringle_CS"/>
</dbReference>
<dbReference type="InterPro" id="IPR038178">
    <property type="entry name" value="Kringle_sf"/>
</dbReference>
<feature type="chain" id="PRO_5003350692" evidence="9">
    <location>
        <begin position="25"/>
        <end position="445"/>
    </location>
</feature>
<evidence type="ECO:0000256" key="7">
    <source>
        <dbReference type="PROSITE-ProRule" id="PRU00121"/>
    </source>
</evidence>
<dbReference type="AlphaFoldDB" id="F6XLJ0"/>
<dbReference type="InterPro" id="IPR050759">
    <property type="entry name" value="Serine_protease_kringle"/>
</dbReference>
<name>F6XLJ0_CIOIN</name>
<keyword evidence="3 7" id="KW-0420">Kringle</keyword>
<dbReference type="Gene3D" id="1.10.2000.10">
    <property type="entry name" value="Frizzled cysteine-rich domain"/>
    <property type="match status" value="1"/>
</dbReference>
<dbReference type="Proteomes" id="UP000008144">
    <property type="component" value="Chromosome 8"/>
</dbReference>
<evidence type="ECO:0000259" key="11">
    <source>
        <dbReference type="PROSITE" id="PS50070"/>
    </source>
</evidence>
<feature type="transmembrane region" description="Helical" evidence="8">
    <location>
        <begin position="399"/>
        <end position="421"/>
    </location>
</feature>
<evidence type="ECO:0000259" key="12">
    <source>
        <dbReference type="PROSITE" id="PS50835"/>
    </source>
</evidence>
<dbReference type="GO" id="GO:0006955">
    <property type="term" value="P:immune response"/>
    <property type="evidence" value="ECO:0000318"/>
    <property type="project" value="GO_Central"/>
</dbReference>
<accession>F6XLJ0</accession>
<keyword evidence="6" id="KW-1015">Disulfide bond</keyword>
<dbReference type="InterPro" id="IPR007110">
    <property type="entry name" value="Ig-like_dom"/>
</dbReference>
<keyword evidence="14" id="KW-1185">Reference proteome</keyword>
<dbReference type="Pfam" id="PF07679">
    <property type="entry name" value="I-set"/>
    <property type="match status" value="1"/>
</dbReference>
<keyword evidence="2" id="KW-0597">Phosphoprotein</keyword>
<evidence type="ECO:0000313" key="14">
    <source>
        <dbReference type="Proteomes" id="UP000008144"/>
    </source>
</evidence>
<keyword evidence="8" id="KW-0472">Membrane</keyword>
<dbReference type="InterPro" id="IPR013098">
    <property type="entry name" value="Ig_I-set"/>
</dbReference>